<evidence type="ECO:0000313" key="2">
    <source>
        <dbReference type="Proteomes" id="UP001396334"/>
    </source>
</evidence>
<name>A0ABR2T963_9ROSI</name>
<organism evidence="1 2">
    <name type="scientific">Hibiscus sabdariffa</name>
    <name type="common">roselle</name>
    <dbReference type="NCBI Taxonomy" id="183260"/>
    <lineage>
        <taxon>Eukaryota</taxon>
        <taxon>Viridiplantae</taxon>
        <taxon>Streptophyta</taxon>
        <taxon>Embryophyta</taxon>
        <taxon>Tracheophyta</taxon>
        <taxon>Spermatophyta</taxon>
        <taxon>Magnoliopsida</taxon>
        <taxon>eudicotyledons</taxon>
        <taxon>Gunneridae</taxon>
        <taxon>Pentapetalae</taxon>
        <taxon>rosids</taxon>
        <taxon>malvids</taxon>
        <taxon>Malvales</taxon>
        <taxon>Malvaceae</taxon>
        <taxon>Malvoideae</taxon>
        <taxon>Hibiscus</taxon>
    </lineage>
</organism>
<reference evidence="1 2" key="1">
    <citation type="journal article" date="2024" name="G3 (Bethesda)">
        <title>Genome assembly of Hibiscus sabdariffa L. provides insights into metabolisms of medicinal natural products.</title>
        <authorList>
            <person name="Kim T."/>
        </authorList>
    </citation>
    <scope>NUCLEOTIDE SEQUENCE [LARGE SCALE GENOMIC DNA]</scope>
    <source>
        <strain evidence="1">TK-2024</strain>
        <tissue evidence="1">Old leaves</tissue>
    </source>
</reference>
<dbReference type="EMBL" id="JBBPBN010000007">
    <property type="protein sequence ID" value="KAK9034017.1"/>
    <property type="molecule type" value="Genomic_DNA"/>
</dbReference>
<dbReference type="Proteomes" id="UP001396334">
    <property type="component" value="Unassembled WGS sequence"/>
</dbReference>
<evidence type="ECO:0000313" key="1">
    <source>
        <dbReference type="EMBL" id="KAK9034017.1"/>
    </source>
</evidence>
<accession>A0ABR2T963</accession>
<proteinExistence type="predicted"/>
<keyword evidence="2" id="KW-1185">Reference proteome</keyword>
<protein>
    <submittedName>
        <fullName evidence="1">Uncharacterized protein</fullName>
    </submittedName>
</protein>
<comment type="caution">
    <text evidence="1">The sequence shown here is derived from an EMBL/GenBank/DDBJ whole genome shotgun (WGS) entry which is preliminary data.</text>
</comment>
<sequence length="175" mass="19826">MRFEVSDEDYTVDNSGTFLKIRFSDRVHNRIGRCMQHVLIVRLLGQSIGYITHSKDWLALEFDGVAISLLFQTFFPIELRRLGVRTQKGCGPSMESKGAELYDPWMIVEKHPEGPVMGRYPPIRLIARSWMGKVLLDRVVLLAKSSNGLNRESGRGTRNDIAAEATSIALDQVYL</sequence>
<gene>
    <name evidence="1" type="ORF">V6N11_050196</name>
</gene>